<keyword evidence="13" id="KW-0675">Receptor</keyword>
<evidence type="ECO:0000256" key="9">
    <source>
        <dbReference type="RuleBase" id="RU003357"/>
    </source>
</evidence>
<dbReference type="InterPro" id="IPR036942">
    <property type="entry name" value="Beta-barrel_TonB_sf"/>
</dbReference>
<keyword evidence="2 8" id="KW-0813">Transport</keyword>
<keyword evidence="14" id="KW-1185">Reference proteome</keyword>
<feature type="domain" description="TonB-dependent receptor plug" evidence="12">
    <location>
        <begin position="90"/>
        <end position="220"/>
    </location>
</feature>
<evidence type="ECO:0000256" key="3">
    <source>
        <dbReference type="ARBA" id="ARBA00022452"/>
    </source>
</evidence>
<comment type="similarity">
    <text evidence="8 9">Belongs to the TonB-dependent receptor family.</text>
</comment>
<reference evidence="13 14" key="1">
    <citation type="submission" date="2022-04" db="EMBL/GenBank/DDBJ databases">
        <title>Identification of a novel bacterium isolated from mangrove sediments.</title>
        <authorList>
            <person name="Pan X."/>
        </authorList>
    </citation>
    <scope>NUCLEOTIDE SEQUENCE [LARGE SCALE GENOMIC DNA]</scope>
    <source>
        <strain evidence="13 14">B2638</strain>
    </source>
</reference>
<dbReference type="SUPFAM" id="SSF56935">
    <property type="entry name" value="Porins"/>
    <property type="match status" value="1"/>
</dbReference>
<keyword evidence="5 9" id="KW-0798">TonB box</keyword>
<dbReference type="Gene3D" id="2.170.130.10">
    <property type="entry name" value="TonB-dependent receptor, plug domain"/>
    <property type="match status" value="1"/>
</dbReference>
<keyword evidence="10" id="KW-0732">Signal</keyword>
<dbReference type="Gene3D" id="2.40.170.20">
    <property type="entry name" value="TonB-dependent receptor, beta-barrel domain"/>
    <property type="match status" value="1"/>
</dbReference>
<protein>
    <submittedName>
        <fullName evidence="13">TonB-dependent receptor</fullName>
    </submittedName>
</protein>
<feature type="signal peptide" evidence="10">
    <location>
        <begin position="1"/>
        <end position="25"/>
    </location>
</feature>
<dbReference type="PANTHER" id="PTHR47234">
    <property type="match status" value="1"/>
</dbReference>
<feature type="chain" id="PRO_5046310959" evidence="10">
    <location>
        <begin position="26"/>
        <end position="1023"/>
    </location>
</feature>
<dbReference type="PROSITE" id="PS52016">
    <property type="entry name" value="TONB_DEPENDENT_REC_3"/>
    <property type="match status" value="1"/>
</dbReference>
<dbReference type="InterPro" id="IPR000531">
    <property type="entry name" value="Beta-barrel_TonB"/>
</dbReference>
<comment type="subcellular location">
    <subcellularLocation>
        <location evidence="1 8">Cell outer membrane</location>
        <topology evidence="1 8">Multi-pass membrane protein</topology>
    </subcellularLocation>
</comment>
<dbReference type="PANTHER" id="PTHR47234:SF1">
    <property type="entry name" value="TONB-DEPENDENT RECEPTOR"/>
    <property type="match status" value="1"/>
</dbReference>
<dbReference type="Proteomes" id="UP001202281">
    <property type="component" value="Unassembled WGS sequence"/>
</dbReference>
<gene>
    <name evidence="13" type="ORF">MTR66_03115</name>
</gene>
<keyword evidence="7 8" id="KW-0998">Cell outer membrane</keyword>
<name>A0ABT0BL61_9SPHN</name>
<evidence type="ECO:0000256" key="7">
    <source>
        <dbReference type="ARBA" id="ARBA00023237"/>
    </source>
</evidence>
<evidence type="ECO:0000259" key="12">
    <source>
        <dbReference type="Pfam" id="PF07715"/>
    </source>
</evidence>
<evidence type="ECO:0000313" key="14">
    <source>
        <dbReference type="Proteomes" id="UP001202281"/>
    </source>
</evidence>
<evidence type="ECO:0000259" key="11">
    <source>
        <dbReference type="Pfam" id="PF00593"/>
    </source>
</evidence>
<dbReference type="Pfam" id="PF07715">
    <property type="entry name" value="Plug"/>
    <property type="match status" value="1"/>
</dbReference>
<dbReference type="InterPro" id="IPR037066">
    <property type="entry name" value="Plug_dom_sf"/>
</dbReference>
<evidence type="ECO:0000256" key="8">
    <source>
        <dbReference type="PROSITE-ProRule" id="PRU01360"/>
    </source>
</evidence>
<keyword evidence="3 8" id="KW-1134">Transmembrane beta strand</keyword>
<evidence type="ECO:0000256" key="5">
    <source>
        <dbReference type="ARBA" id="ARBA00023077"/>
    </source>
</evidence>
<dbReference type="InterPro" id="IPR012910">
    <property type="entry name" value="Plug_dom"/>
</dbReference>
<sequence>MRRFLIGASAVAVAASGLVALPAVAQDAGGDPQGYAGITAPGENTPEEAEAVADKQDEKPAKIKSRKRKAAPLTDSDILVTGSRLKGGDETSRTQVITRQDIEKRGVTSVTELLRTLPENLATIGAITNNRLNGPLRNPGSRGKGAVSELGVLGVSAANLGGSGAGNTLILINGRRMAGAAGIEDGFVNLNDIPLAAVDRVEIDTSGSSAVYGSDAIGGVINFILKKNYVGTTLTGGYKKSNNGADVLRLSAYSGYAWGTGSLSGSVSYRKSKPVENAKTGFVTQNYSDYYNGDVTYDRRNFSNGAQPGLIDQTEYDFDPDTFETIVIPKALTVRPGVVGVPTADDFVTVGPDARRDFVPKFGGPETNSLSVTANFEQKITDKLKFVASGLYTRNKNYQDTPPQSGLSLQLAPGQYYNPFPAYQFDPYMYSPATPVYYFPEFEIASGDVEYGTISNRSEAWSVNASLEYDFNENTTLELLYSRSGTSSKARSDNFSSLVSIRESADNPGTYECSNFRIDNPQYYQGDDYDNFVSVFNRQCEALTSSNPDVAFNPWKSTGDGGGVSAAAFLWQDNREIRSSDRENYEARLRGNLFNLPGGAIRYAVGGEWNTDGIGSKEVRDLNPGTNSTNRYAFFGELSLPLIGNDFTLPFIHKLTFNVSARRDVYKTEGAVATVDDIPVDDGGVLIYRKNTFGRTTPSFGLRWEPTSTLILRGRISHGFKAPPFTRLFDVNGGRISPFQIANDPYYDCREQNDCDFDYGDTYYGYYAERIFAPNPDLKPQTSVQKMLNALWQPQGALRGLRLEVTYNHTRIKNTYASSNDLARYLSNEEQYARSDFYPRDENGKIIASNLKTFNIGASTYSSITYSASYIVNTKFGSFEPTITYLNNLKSESKPFDNGRVYSTLGRLQGIDRYNITGQLSWYYNDLTVTLLGYYTPSYINDYEVITAAGVNITPENLKPVGSYTTFDLSASWRASNSLKFSFAGRNIFDAKPPFVVVGDVPYDTARYDVKGRTLYLEAQFSF</sequence>
<dbReference type="Pfam" id="PF00593">
    <property type="entry name" value="TonB_dep_Rec_b-barrel"/>
    <property type="match status" value="1"/>
</dbReference>
<accession>A0ABT0BL61</accession>
<keyword evidence="6 8" id="KW-0472">Membrane</keyword>
<proteinExistence type="inferred from homology"/>
<dbReference type="InterPro" id="IPR039426">
    <property type="entry name" value="TonB-dep_rcpt-like"/>
</dbReference>
<evidence type="ECO:0000256" key="6">
    <source>
        <dbReference type="ARBA" id="ARBA00023136"/>
    </source>
</evidence>
<dbReference type="EMBL" id="JALHLG010000003">
    <property type="protein sequence ID" value="MCJ2185801.1"/>
    <property type="molecule type" value="Genomic_DNA"/>
</dbReference>
<comment type="caution">
    <text evidence="13">The sequence shown here is derived from an EMBL/GenBank/DDBJ whole genome shotgun (WGS) entry which is preliminary data.</text>
</comment>
<evidence type="ECO:0000256" key="2">
    <source>
        <dbReference type="ARBA" id="ARBA00022448"/>
    </source>
</evidence>
<feature type="domain" description="TonB-dependent receptor-like beta-barrel" evidence="11">
    <location>
        <begin position="493"/>
        <end position="988"/>
    </location>
</feature>
<evidence type="ECO:0000256" key="10">
    <source>
        <dbReference type="SAM" id="SignalP"/>
    </source>
</evidence>
<evidence type="ECO:0000256" key="4">
    <source>
        <dbReference type="ARBA" id="ARBA00022692"/>
    </source>
</evidence>
<organism evidence="13 14">
    <name type="scientific">Novosphingobium beihaiensis</name>
    <dbReference type="NCBI Taxonomy" id="2930389"/>
    <lineage>
        <taxon>Bacteria</taxon>
        <taxon>Pseudomonadati</taxon>
        <taxon>Pseudomonadota</taxon>
        <taxon>Alphaproteobacteria</taxon>
        <taxon>Sphingomonadales</taxon>
        <taxon>Sphingomonadaceae</taxon>
        <taxon>Novosphingobium</taxon>
    </lineage>
</organism>
<evidence type="ECO:0000256" key="1">
    <source>
        <dbReference type="ARBA" id="ARBA00004571"/>
    </source>
</evidence>
<keyword evidence="4 8" id="KW-0812">Transmembrane</keyword>
<evidence type="ECO:0000313" key="13">
    <source>
        <dbReference type="EMBL" id="MCJ2185801.1"/>
    </source>
</evidence>
<dbReference type="RefSeq" id="WP_243917800.1">
    <property type="nucleotide sequence ID" value="NZ_JALHLG010000003.1"/>
</dbReference>